<evidence type="ECO:0000313" key="2">
    <source>
        <dbReference type="EMBL" id="KAA5603052.1"/>
    </source>
</evidence>
<organism evidence="2 3">
    <name type="scientific">Blastochloris sulfoviridis</name>
    <dbReference type="NCBI Taxonomy" id="50712"/>
    <lineage>
        <taxon>Bacteria</taxon>
        <taxon>Pseudomonadati</taxon>
        <taxon>Pseudomonadota</taxon>
        <taxon>Alphaproteobacteria</taxon>
        <taxon>Hyphomicrobiales</taxon>
        <taxon>Blastochloridaceae</taxon>
        <taxon>Blastochloris</taxon>
    </lineage>
</organism>
<dbReference type="NCBIfam" id="TIGR03056">
    <property type="entry name" value="bchO_mg_che_rel"/>
    <property type="match status" value="1"/>
</dbReference>
<sequence length="294" mass="31887">MSRLAWNRDGLDWPNRSASRFVHASGFDWHVQVMGNGPVLLLLHGTGAATHSWGGLLPLLAEHFTVVAPDLPGHGFSSFPRTNKLSIHGMSHALGDLLRAMKLSPAICAGHSAGMAAIARMTLDNLIQPRLIIGINAALMPFRGLAGQIIIPMAQLLFRNPLMAYVYAWNADPATVEKVITATGSTIDPKNLQLYVRLFQNRGHVAGALGMMARWNLTHLVRDLPRLKTPVSLIVGRNDRTIPPEEAAEVTEKLLPHAKIIPVKGVGHLAHEENPREIAHVIVEEARAAGILAA</sequence>
<dbReference type="OrthoDB" id="9799612at2"/>
<name>A0A5M6I4F4_9HYPH</name>
<dbReference type="AlphaFoldDB" id="A0A5M6I4F4"/>
<dbReference type="PRINTS" id="PR00111">
    <property type="entry name" value="ABHYDROLASE"/>
</dbReference>
<dbReference type="PANTHER" id="PTHR46438:SF11">
    <property type="entry name" value="LIPASE-RELATED"/>
    <property type="match status" value="1"/>
</dbReference>
<accession>A0A5M6I4F4</accession>
<dbReference type="Gene3D" id="3.40.50.1820">
    <property type="entry name" value="alpha/beta hydrolase"/>
    <property type="match status" value="1"/>
</dbReference>
<dbReference type="PANTHER" id="PTHR46438">
    <property type="entry name" value="ALPHA/BETA-HYDROLASES SUPERFAMILY PROTEIN"/>
    <property type="match status" value="1"/>
</dbReference>
<keyword evidence="2" id="KW-0378">Hydrolase</keyword>
<evidence type="ECO:0000313" key="3">
    <source>
        <dbReference type="Proteomes" id="UP000323886"/>
    </source>
</evidence>
<feature type="domain" description="AB hydrolase-1" evidence="1">
    <location>
        <begin position="40"/>
        <end position="280"/>
    </location>
</feature>
<dbReference type="InterPro" id="IPR000073">
    <property type="entry name" value="AB_hydrolase_1"/>
</dbReference>
<dbReference type="PRINTS" id="PR00412">
    <property type="entry name" value="EPOXHYDRLASE"/>
</dbReference>
<dbReference type="Proteomes" id="UP000323886">
    <property type="component" value="Unassembled WGS sequence"/>
</dbReference>
<dbReference type="SUPFAM" id="SSF53474">
    <property type="entry name" value="alpha/beta-Hydrolases"/>
    <property type="match status" value="1"/>
</dbReference>
<dbReference type="GO" id="GO:0016787">
    <property type="term" value="F:hydrolase activity"/>
    <property type="evidence" value="ECO:0007669"/>
    <property type="project" value="UniProtKB-KW"/>
</dbReference>
<evidence type="ECO:0000259" key="1">
    <source>
        <dbReference type="Pfam" id="PF12697"/>
    </source>
</evidence>
<dbReference type="EMBL" id="VWPL01000003">
    <property type="protein sequence ID" value="KAA5603052.1"/>
    <property type="molecule type" value="Genomic_DNA"/>
</dbReference>
<dbReference type="InterPro" id="IPR029058">
    <property type="entry name" value="AB_hydrolase_fold"/>
</dbReference>
<comment type="caution">
    <text evidence="2">The sequence shown here is derived from an EMBL/GenBank/DDBJ whole genome shotgun (WGS) entry which is preliminary data.</text>
</comment>
<dbReference type="RefSeq" id="WP_150096034.1">
    <property type="nucleotide sequence ID" value="NZ_VWPL01000003.1"/>
</dbReference>
<keyword evidence="3" id="KW-1185">Reference proteome</keyword>
<dbReference type="InterPro" id="IPR017497">
    <property type="entry name" value="BchO"/>
</dbReference>
<proteinExistence type="predicted"/>
<protein>
    <submittedName>
        <fullName evidence="2">Alpha/beta fold hydrolase</fullName>
    </submittedName>
</protein>
<dbReference type="InterPro" id="IPR000639">
    <property type="entry name" value="Epox_hydrolase-like"/>
</dbReference>
<dbReference type="Pfam" id="PF12697">
    <property type="entry name" value="Abhydrolase_6"/>
    <property type="match status" value="1"/>
</dbReference>
<reference evidence="2 3" key="1">
    <citation type="submission" date="2019-09" db="EMBL/GenBank/DDBJ databases">
        <title>Draft Whole-Genome sequence of Blastochloris sulfoviridis DSM 729.</title>
        <authorList>
            <person name="Meyer T.E."/>
            <person name="Kyndt J.A."/>
        </authorList>
    </citation>
    <scope>NUCLEOTIDE SEQUENCE [LARGE SCALE GENOMIC DNA]</scope>
    <source>
        <strain evidence="2 3">DSM 729</strain>
    </source>
</reference>
<gene>
    <name evidence="2" type="ORF">F1193_02145</name>
</gene>